<sequence>MIRKTKSLGNGQAMGHTLQNLLTEHNYKERSVPMMGHPFGVPMLKERLNSSRGCLFKMLKTMMLRSGGSKHLRLYRKSREDQWLQFSCVRHGIFGRREI</sequence>
<reference evidence="1 2" key="1">
    <citation type="submission" date="2016-09" db="EMBL/GenBank/DDBJ databases">
        <title>The draft genome of Dichanthelium oligosanthes: A C3 panicoid grass species.</title>
        <authorList>
            <person name="Studer A.J."/>
            <person name="Schnable J.C."/>
            <person name="Brutnell T.P."/>
        </authorList>
    </citation>
    <scope>NUCLEOTIDE SEQUENCE [LARGE SCALE GENOMIC DNA]</scope>
    <source>
        <strain evidence="2">cv. Kellogg 1175</strain>
        <tissue evidence="1">Leaf</tissue>
    </source>
</reference>
<dbReference type="EMBL" id="LWDX02034051">
    <property type="protein sequence ID" value="OEL26699.1"/>
    <property type="molecule type" value="Genomic_DNA"/>
</dbReference>
<evidence type="ECO:0000313" key="1">
    <source>
        <dbReference type="EMBL" id="OEL26699.1"/>
    </source>
</evidence>
<name>A0A1E5VNJ0_9POAL</name>
<accession>A0A1E5VNJ0</accession>
<gene>
    <name evidence="1" type="ORF">BAE44_0012282</name>
</gene>
<dbReference type="AlphaFoldDB" id="A0A1E5VNJ0"/>
<evidence type="ECO:0000313" key="2">
    <source>
        <dbReference type="Proteomes" id="UP000095767"/>
    </source>
</evidence>
<organism evidence="1 2">
    <name type="scientific">Dichanthelium oligosanthes</name>
    <dbReference type="NCBI Taxonomy" id="888268"/>
    <lineage>
        <taxon>Eukaryota</taxon>
        <taxon>Viridiplantae</taxon>
        <taxon>Streptophyta</taxon>
        <taxon>Embryophyta</taxon>
        <taxon>Tracheophyta</taxon>
        <taxon>Spermatophyta</taxon>
        <taxon>Magnoliopsida</taxon>
        <taxon>Liliopsida</taxon>
        <taxon>Poales</taxon>
        <taxon>Poaceae</taxon>
        <taxon>PACMAD clade</taxon>
        <taxon>Panicoideae</taxon>
        <taxon>Panicodae</taxon>
        <taxon>Paniceae</taxon>
        <taxon>Dichantheliinae</taxon>
        <taxon>Dichanthelium</taxon>
    </lineage>
</organism>
<proteinExistence type="predicted"/>
<protein>
    <submittedName>
        <fullName evidence="1">Uncharacterized protein</fullName>
    </submittedName>
</protein>
<comment type="caution">
    <text evidence="1">The sequence shown here is derived from an EMBL/GenBank/DDBJ whole genome shotgun (WGS) entry which is preliminary data.</text>
</comment>
<keyword evidence="2" id="KW-1185">Reference proteome</keyword>
<dbReference type="Proteomes" id="UP000095767">
    <property type="component" value="Unassembled WGS sequence"/>
</dbReference>